<gene>
    <name evidence="2" type="ORF">V6N12_033923</name>
</gene>
<evidence type="ECO:0000313" key="2">
    <source>
        <dbReference type="EMBL" id="KAK8491790.1"/>
    </source>
</evidence>
<protein>
    <recommendedName>
        <fullName evidence="1">Reverse transcriptase domain-containing protein</fullName>
    </recommendedName>
</protein>
<dbReference type="EMBL" id="JBBPBM010000752">
    <property type="protein sequence ID" value="KAK8491790.1"/>
    <property type="molecule type" value="Genomic_DNA"/>
</dbReference>
<proteinExistence type="predicted"/>
<dbReference type="Pfam" id="PF00078">
    <property type="entry name" value="RVT_1"/>
    <property type="match status" value="1"/>
</dbReference>
<reference evidence="2 3" key="1">
    <citation type="journal article" date="2024" name="G3 (Bethesda)">
        <title>Genome assembly of Hibiscus sabdariffa L. provides insights into metabolisms of medicinal natural products.</title>
        <authorList>
            <person name="Kim T."/>
        </authorList>
    </citation>
    <scope>NUCLEOTIDE SEQUENCE [LARGE SCALE GENOMIC DNA]</scope>
    <source>
        <strain evidence="2">TK-2024</strain>
        <tissue evidence="2">Old leaves</tissue>
    </source>
</reference>
<accession>A0ABR2AF35</accession>
<sequence length="216" mass="24239">MVSSVIQGSVSGRNNVGILELLKGAKFAIKEWTGYHSNLPRKAMSMLEREIQDLELVQNQGNEDLSIARKIVVLVNGVPIDRFPIVKGMRQGFSFSSMLFNIVGEALNQLVTKAVEAGLFSGFLIGKRVGQTRVSHLQFVDDLMILCDASLEQVLNVKRVLRVFEIVSGLQLNLKKVRYRVVMWFKARLPELECSADSRISDLSLESKLLMCKKKL</sequence>
<name>A0ABR2AF35_9ROSI</name>
<dbReference type="Proteomes" id="UP001472677">
    <property type="component" value="Unassembled WGS sequence"/>
</dbReference>
<comment type="caution">
    <text evidence="2">The sequence shown here is derived from an EMBL/GenBank/DDBJ whole genome shotgun (WGS) entry which is preliminary data.</text>
</comment>
<feature type="domain" description="Reverse transcriptase" evidence="1">
    <location>
        <begin position="69"/>
        <end position="179"/>
    </location>
</feature>
<evidence type="ECO:0000313" key="3">
    <source>
        <dbReference type="Proteomes" id="UP001472677"/>
    </source>
</evidence>
<dbReference type="InterPro" id="IPR000477">
    <property type="entry name" value="RT_dom"/>
</dbReference>
<keyword evidence="3" id="KW-1185">Reference proteome</keyword>
<evidence type="ECO:0000259" key="1">
    <source>
        <dbReference type="Pfam" id="PF00078"/>
    </source>
</evidence>
<organism evidence="2 3">
    <name type="scientific">Hibiscus sabdariffa</name>
    <name type="common">roselle</name>
    <dbReference type="NCBI Taxonomy" id="183260"/>
    <lineage>
        <taxon>Eukaryota</taxon>
        <taxon>Viridiplantae</taxon>
        <taxon>Streptophyta</taxon>
        <taxon>Embryophyta</taxon>
        <taxon>Tracheophyta</taxon>
        <taxon>Spermatophyta</taxon>
        <taxon>Magnoliopsida</taxon>
        <taxon>eudicotyledons</taxon>
        <taxon>Gunneridae</taxon>
        <taxon>Pentapetalae</taxon>
        <taxon>rosids</taxon>
        <taxon>malvids</taxon>
        <taxon>Malvales</taxon>
        <taxon>Malvaceae</taxon>
        <taxon>Malvoideae</taxon>
        <taxon>Hibiscus</taxon>
    </lineage>
</organism>